<gene>
    <name evidence="2" type="ORF">RKE40_00855</name>
</gene>
<dbReference type="Pfam" id="PF14023">
    <property type="entry name" value="Bestrophin-like"/>
    <property type="match status" value="1"/>
</dbReference>
<evidence type="ECO:0008006" key="4">
    <source>
        <dbReference type="Google" id="ProtNLM"/>
    </source>
</evidence>
<evidence type="ECO:0000256" key="1">
    <source>
        <dbReference type="SAM" id="Phobius"/>
    </source>
</evidence>
<keyword evidence="1" id="KW-1133">Transmembrane helix</keyword>
<name>A0ABU3S106_9HYPH</name>
<feature type="transmembrane region" description="Helical" evidence="1">
    <location>
        <begin position="39"/>
        <end position="62"/>
    </location>
</feature>
<reference evidence="2 3" key="1">
    <citation type="submission" date="2023-09" db="EMBL/GenBank/DDBJ databases">
        <title>Whole genome shotgun sequencing (WGS) of Bosea sp. ZW T0_25, isolated from stored onions (Allium cepa).</title>
        <authorList>
            <person name="Stoll D.A."/>
            <person name="Huch M."/>
        </authorList>
    </citation>
    <scope>NUCLEOTIDE SEQUENCE [LARGE SCALE GENOMIC DNA]</scope>
    <source>
        <strain evidence="2 3">ZW T0_25</strain>
    </source>
</reference>
<feature type="transmembrane region" description="Helical" evidence="1">
    <location>
        <begin position="207"/>
        <end position="227"/>
    </location>
</feature>
<evidence type="ECO:0000313" key="2">
    <source>
        <dbReference type="EMBL" id="MDU0338406.1"/>
    </source>
</evidence>
<keyword evidence="1" id="KW-0812">Transmembrane</keyword>
<comment type="caution">
    <text evidence="2">The sequence shown here is derived from an EMBL/GenBank/DDBJ whole genome shotgun (WGS) entry which is preliminary data.</text>
</comment>
<keyword evidence="1" id="KW-0472">Membrane</keyword>
<proteinExistence type="predicted"/>
<dbReference type="InterPro" id="IPR025333">
    <property type="entry name" value="DUF4239"/>
</dbReference>
<feature type="transmembrane region" description="Helical" evidence="1">
    <location>
        <begin position="6"/>
        <end position="27"/>
    </location>
</feature>
<feature type="transmembrane region" description="Helical" evidence="1">
    <location>
        <begin position="179"/>
        <end position="200"/>
    </location>
</feature>
<evidence type="ECO:0000313" key="3">
    <source>
        <dbReference type="Proteomes" id="UP001254257"/>
    </source>
</evidence>
<dbReference type="EMBL" id="JAWDID010000001">
    <property type="protein sequence ID" value="MDU0338406.1"/>
    <property type="molecule type" value="Genomic_DNA"/>
</dbReference>
<dbReference type="RefSeq" id="WP_316016352.1">
    <property type="nucleotide sequence ID" value="NZ_JAWDID010000001.1"/>
</dbReference>
<keyword evidence="3" id="KW-1185">Reference proteome</keyword>
<accession>A0ABU3S106</accession>
<sequence length="253" mass="27473">MAGHEFSVAILVFFLLSGAGLASLLLHRKLPDRYRQDDTAAIIRMVANVFVVVTSLVLGLMVNSAKNTFETADRDVHAIATEIILLDKLLRRFGEAGDEVRRDLLNYVKQASAVARTKANGLADSSQRGEDLLDRAGESLRAITPTSGAQMALWEQALTKYQAVFDLRWKLVQQADGTIPSALLAMVVLWLALIFGSFGYRAPANFIVVLSILLAAALMAATIYLIVDMDVPFGGPMSVSRGPIDRVLAALSR</sequence>
<organism evidence="2 3">
    <name type="scientific">Bosea rubneri</name>
    <dbReference type="NCBI Taxonomy" id="3075434"/>
    <lineage>
        <taxon>Bacteria</taxon>
        <taxon>Pseudomonadati</taxon>
        <taxon>Pseudomonadota</taxon>
        <taxon>Alphaproteobacteria</taxon>
        <taxon>Hyphomicrobiales</taxon>
        <taxon>Boseaceae</taxon>
        <taxon>Bosea</taxon>
    </lineage>
</organism>
<protein>
    <recommendedName>
        <fullName evidence="4">DUF4239 domain-containing protein</fullName>
    </recommendedName>
</protein>
<dbReference type="Proteomes" id="UP001254257">
    <property type="component" value="Unassembled WGS sequence"/>
</dbReference>